<gene>
    <name evidence="2" type="ordered locus">Mnod_4112</name>
</gene>
<proteinExistence type="predicted"/>
<dbReference type="OrthoDB" id="8020873at2"/>
<name>B8ITS5_METNO</name>
<dbReference type="AlphaFoldDB" id="B8ITS5"/>
<dbReference type="RefSeq" id="WP_015930640.1">
    <property type="nucleotide sequence ID" value="NC_011894.1"/>
</dbReference>
<evidence type="ECO:0000256" key="1">
    <source>
        <dbReference type="SAM" id="MobiDB-lite"/>
    </source>
</evidence>
<dbReference type="STRING" id="460265.Mnod_4112"/>
<dbReference type="eggNOG" id="COG3750">
    <property type="taxonomic scope" value="Bacteria"/>
</dbReference>
<dbReference type="EMBL" id="CP001349">
    <property type="protein sequence ID" value="ACL58991.1"/>
    <property type="molecule type" value="Genomic_DNA"/>
</dbReference>
<evidence type="ECO:0000313" key="3">
    <source>
        <dbReference type="Proteomes" id="UP000008207"/>
    </source>
</evidence>
<feature type="region of interest" description="Disordered" evidence="1">
    <location>
        <begin position="108"/>
        <end position="127"/>
    </location>
</feature>
<keyword evidence="3" id="KW-1185">Reference proteome</keyword>
<organism evidence="2 3">
    <name type="scientific">Methylobacterium nodulans (strain LMG 21967 / CNCM I-2342 / ORS 2060)</name>
    <dbReference type="NCBI Taxonomy" id="460265"/>
    <lineage>
        <taxon>Bacteria</taxon>
        <taxon>Pseudomonadati</taxon>
        <taxon>Pseudomonadota</taxon>
        <taxon>Alphaproteobacteria</taxon>
        <taxon>Hyphomicrobiales</taxon>
        <taxon>Methylobacteriaceae</taxon>
        <taxon>Methylobacterium</taxon>
    </lineage>
</organism>
<sequence length="127" mass="13558">MTRERLPNRREHEVFDFVFSRGPHDPVGTRYTAGLGRAAPGAPVTEIFLDCHKLASAMTDDARDIAVILSIALQHGVPLAPIRAALTKLESGEPAGLAGRLPVEIEARAPEAFDPRPAADQAGEGAR</sequence>
<reference evidence="2 3" key="1">
    <citation type="submission" date="2009-01" db="EMBL/GenBank/DDBJ databases">
        <title>Complete sequence of chromosome of Methylobacterium nodulans ORS 2060.</title>
        <authorList>
            <consortium name="US DOE Joint Genome Institute"/>
            <person name="Lucas S."/>
            <person name="Copeland A."/>
            <person name="Lapidus A."/>
            <person name="Glavina del Rio T."/>
            <person name="Dalin E."/>
            <person name="Tice H."/>
            <person name="Bruce D."/>
            <person name="Goodwin L."/>
            <person name="Pitluck S."/>
            <person name="Sims D."/>
            <person name="Brettin T."/>
            <person name="Detter J.C."/>
            <person name="Han C."/>
            <person name="Larimer F."/>
            <person name="Land M."/>
            <person name="Hauser L."/>
            <person name="Kyrpides N."/>
            <person name="Ivanova N."/>
            <person name="Marx C.J."/>
            <person name="Richardson P."/>
        </authorList>
    </citation>
    <scope>NUCLEOTIDE SEQUENCE [LARGE SCALE GENOMIC DNA]</scope>
    <source>
        <strain evidence="3">LMG 21967 / CNCM I-2342 / ORS 2060</strain>
    </source>
</reference>
<dbReference type="HOGENOM" id="CLU_1967977_0_0_5"/>
<dbReference type="Proteomes" id="UP000008207">
    <property type="component" value="Chromosome"/>
</dbReference>
<protein>
    <submittedName>
        <fullName evidence="2">Uncharacterized protein</fullName>
    </submittedName>
</protein>
<dbReference type="KEGG" id="mno:Mnod_4112"/>
<evidence type="ECO:0000313" key="2">
    <source>
        <dbReference type="EMBL" id="ACL58991.1"/>
    </source>
</evidence>
<accession>B8ITS5</accession>